<evidence type="ECO:0000313" key="2">
    <source>
        <dbReference type="EMBL" id="OQV11995.1"/>
    </source>
</evidence>
<gene>
    <name evidence="2" type="ORF">BV898_13719</name>
</gene>
<keyword evidence="3" id="KW-1185">Reference proteome</keyword>
<reference evidence="3" key="1">
    <citation type="submission" date="2017-01" db="EMBL/GenBank/DDBJ databases">
        <title>Comparative genomics of anhydrobiosis in the tardigrade Hypsibius dujardini.</title>
        <authorList>
            <person name="Yoshida Y."/>
            <person name="Koutsovoulos G."/>
            <person name="Laetsch D."/>
            <person name="Stevens L."/>
            <person name="Kumar S."/>
            <person name="Horikawa D."/>
            <person name="Ishino K."/>
            <person name="Komine S."/>
            <person name="Tomita M."/>
            <person name="Blaxter M."/>
            <person name="Arakawa K."/>
        </authorList>
    </citation>
    <scope>NUCLEOTIDE SEQUENCE [LARGE SCALE GENOMIC DNA]</scope>
    <source>
        <strain evidence="3">Z151</strain>
    </source>
</reference>
<organism evidence="2 3">
    <name type="scientific">Hypsibius exemplaris</name>
    <name type="common">Freshwater tardigrade</name>
    <dbReference type="NCBI Taxonomy" id="2072580"/>
    <lineage>
        <taxon>Eukaryota</taxon>
        <taxon>Metazoa</taxon>
        <taxon>Ecdysozoa</taxon>
        <taxon>Tardigrada</taxon>
        <taxon>Eutardigrada</taxon>
        <taxon>Parachela</taxon>
        <taxon>Hypsibioidea</taxon>
        <taxon>Hypsibiidae</taxon>
        <taxon>Hypsibius</taxon>
    </lineage>
</organism>
<keyword evidence="1" id="KW-0472">Membrane</keyword>
<evidence type="ECO:0000256" key="1">
    <source>
        <dbReference type="SAM" id="Phobius"/>
    </source>
</evidence>
<protein>
    <submittedName>
        <fullName evidence="2">Uncharacterized protein</fullName>
    </submittedName>
</protein>
<name>A0A1W0W9W3_HYPEX</name>
<accession>A0A1W0W9W3</accession>
<sequence length="74" mass="8007">MARKSNVARVFSGWAVIIAIGLASFLAVRKSVDARRYDAVKTQKTIRAANTPGTYDTSIYRGIEPAILPPKTGV</sequence>
<proteinExistence type="predicted"/>
<keyword evidence="1" id="KW-0812">Transmembrane</keyword>
<evidence type="ECO:0000313" key="3">
    <source>
        <dbReference type="Proteomes" id="UP000192578"/>
    </source>
</evidence>
<dbReference type="EMBL" id="MTYJ01000156">
    <property type="protein sequence ID" value="OQV11995.1"/>
    <property type="molecule type" value="Genomic_DNA"/>
</dbReference>
<dbReference type="Proteomes" id="UP000192578">
    <property type="component" value="Unassembled WGS sequence"/>
</dbReference>
<dbReference type="AlphaFoldDB" id="A0A1W0W9W3"/>
<dbReference type="OrthoDB" id="6706212at2759"/>
<keyword evidence="1" id="KW-1133">Transmembrane helix</keyword>
<comment type="caution">
    <text evidence="2">The sequence shown here is derived from an EMBL/GenBank/DDBJ whole genome shotgun (WGS) entry which is preliminary data.</text>
</comment>
<feature type="transmembrane region" description="Helical" evidence="1">
    <location>
        <begin position="6"/>
        <end position="28"/>
    </location>
</feature>